<reference evidence="2" key="1">
    <citation type="journal article" date="2020" name="Stud. Mycol.">
        <title>101 Dothideomycetes genomes: a test case for predicting lifestyles and emergence of pathogens.</title>
        <authorList>
            <person name="Haridas S."/>
            <person name="Albert R."/>
            <person name="Binder M."/>
            <person name="Bloem J."/>
            <person name="Labutti K."/>
            <person name="Salamov A."/>
            <person name="Andreopoulos B."/>
            <person name="Baker S."/>
            <person name="Barry K."/>
            <person name="Bills G."/>
            <person name="Bluhm B."/>
            <person name="Cannon C."/>
            <person name="Castanera R."/>
            <person name="Culley D."/>
            <person name="Daum C."/>
            <person name="Ezra D."/>
            <person name="Gonzalez J."/>
            <person name="Henrissat B."/>
            <person name="Kuo A."/>
            <person name="Liang C."/>
            <person name="Lipzen A."/>
            <person name="Lutzoni F."/>
            <person name="Magnuson J."/>
            <person name="Mondo S."/>
            <person name="Nolan M."/>
            <person name="Ohm R."/>
            <person name="Pangilinan J."/>
            <person name="Park H.-J."/>
            <person name="Ramirez L."/>
            <person name="Alfaro M."/>
            <person name="Sun H."/>
            <person name="Tritt A."/>
            <person name="Yoshinaga Y."/>
            <person name="Zwiers L.-H."/>
            <person name="Turgeon B."/>
            <person name="Goodwin S."/>
            <person name="Spatafora J."/>
            <person name="Crous P."/>
            <person name="Grigoriev I."/>
        </authorList>
    </citation>
    <scope>NUCLEOTIDE SEQUENCE</scope>
    <source>
        <strain evidence="2">CBS 121167</strain>
    </source>
</reference>
<accession>A0A6A6BLM8</accession>
<feature type="region of interest" description="Disordered" evidence="1">
    <location>
        <begin position="24"/>
        <end position="109"/>
    </location>
</feature>
<dbReference type="RefSeq" id="XP_033400290.1">
    <property type="nucleotide sequence ID" value="XM_033535449.1"/>
</dbReference>
<dbReference type="Proteomes" id="UP000799438">
    <property type="component" value="Unassembled WGS sequence"/>
</dbReference>
<feature type="compositionally biased region" description="Basic residues" evidence="1">
    <location>
        <begin position="73"/>
        <end position="84"/>
    </location>
</feature>
<organism evidence="2 3">
    <name type="scientific">Aplosporella prunicola CBS 121167</name>
    <dbReference type="NCBI Taxonomy" id="1176127"/>
    <lineage>
        <taxon>Eukaryota</taxon>
        <taxon>Fungi</taxon>
        <taxon>Dikarya</taxon>
        <taxon>Ascomycota</taxon>
        <taxon>Pezizomycotina</taxon>
        <taxon>Dothideomycetes</taxon>
        <taxon>Dothideomycetes incertae sedis</taxon>
        <taxon>Botryosphaeriales</taxon>
        <taxon>Aplosporellaceae</taxon>
        <taxon>Aplosporella</taxon>
    </lineage>
</organism>
<dbReference type="EMBL" id="ML995479">
    <property type="protein sequence ID" value="KAF2144578.1"/>
    <property type="molecule type" value="Genomic_DNA"/>
</dbReference>
<name>A0A6A6BLM8_9PEZI</name>
<sequence>MYRHPAIPPLTCIMLDHHPIPYPLTHPLTHPPQTPPNKSAHTRPHQSPTARPVARIRATPRPKLPAPAPRGRTTARPRASRQARRIGEPGAESEWGRGSTPLGRGRHGPAELATRYSYSYIGSQPASHVCSRRVRRKAAIRRRTWVVVDGCLGRACVFCLRVALVQAACGRKRAQGT</sequence>
<keyword evidence="3" id="KW-1185">Reference proteome</keyword>
<proteinExistence type="predicted"/>
<gene>
    <name evidence="2" type="ORF">K452DRAFT_143856</name>
</gene>
<feature type="compositionally biased region" description="Pro residues" evidence="1">
    <location>
        <begin position="24"/>
        <end position="35"/>
    </location>
</feature>
<dbReference type="GeneID" id="54292943"/>
<protein>
    <submittedName>
        <fullName evidence="2">Uncharacterized protein</fullName>
    </submittedName>
</protein>
<evidence type="ECO:0000256" key="1">
    <source>
        <dbReference type="SAM" id="MobiDB-lite"/>
    </source>
</evidence>
<evidence type="ECO:0000313" key="2">
    <source>
        <dbReference type="EMBL" id="KAF2144578.1"/>
    </source>
</evidence>
<dbReference type="AlphaFoldDB" id="A0A6A6BLM8"/>
<evidence type="ECO:0000313" key="3">
    <source>
        <dbReference type="Proteomes" id="UP000799438"/>
    </source>
</evidence>